<dbReference type="Proteomes" id="UP000092164">
    <property type="component" value="Unassembled WGS sequence"/>
</dbReference>
<protein>
    <submittedName>
        <fullName evidence="1">Uncharacterized protein</fullName>
    </submittedName>
</protein>
<organism evidence="1 2">
    <name type="scientific">Maribacter hydrothermalis</name>
    <dbReference type="NCBI Taxonomy" id="1836467"/>
    <lineage>
        <taxon>Bacteria</taxon>
        <taxon>Pseudomonadati</taxon>
        <taxon>Bacteroidota</taxon>
        <taxon>Flavobacteriia</taxon>
        <taxon>Flavobacteriales</taxon>
        <taxon>Flavobacteriaceae</taxon>
        <taxon>Maribacter</taxon>
    </lineage>
</organism>
<dbReference type="EMBL" id="LZFP01000005">
    <property type="protein sequence ID" value="OBR40846.1"/>
    <property type="molecule type" value="Genomic_DNA"/>
</dbReference>
<dbReference type="STRING" id="1836467.BTR34_15300"/>
<dbReference type="OrthoDB" id="349713at117743"/>
<dbReference type="AlphaFoldDB" id="A0A1B7ZCJ3"/>
<proteinExistence type="predicted"/>
<sequence length="202" mass="22648">MKTLITLFFLSFLIPCSGFQSPDDFNRNLSRIIGDFKEAIMDEDACEELKDDAEDIADEIEEILKESEDFSPEEILEFKQLKTDAENIEDFIAVVAGVGNAFPKTIDFKQINGKVHIGIYTLGKYDFCVDVQVAEIGSYKAYLVTNNSANNVRLKIIWKTANGARTGSSEVGMIGNSIRHILDNRDDSLENLIIQSITCTEF</sequence>
<comment type="caution">
    <text evidence="1">The sequence shown here is derived from an EMBL/GenBank/DDBJ whole genome shotgun (WGS) entry which is preliminary data.</text>
</comment>
<gene>
    <name evidence="1" type="ORF">A9200_14750</name>
</gene>
<evidence type="ECO:0000313" key="1">
    <source>
        <dbReference type="EMBL" id="OBR40846.1"/>
    </source>
</evidence>
<name>A0A1B7ZCJ3_9FLAO</name>
<keyword evidence="2" id="KW-1185">Reference proteome</keyword>
<dbReference type="RefSeq" id="WP_068483300.1">
    <property type="nucleotide sequence ID" value="NZ_CP018760.1"/>
</dbReference>
<accession>A0A1B7ZCJ3</accession>
<reference evidence="2" key="1">
    <citation type="submission" date="2016-06" db="EMBL/GenBank/DDBJ databases">
        <authorList>
            <person name="Zhan P."/>
        </authorList>
    </citation>
    <scope>NUCLEOTIDE SEQUENCE [LARGE SCALE GENOMIC DNA]</scope>
    <source>
        <strain evidence="2">T28</strain>
    </source>
</reference>
<evidence type="ECO:0000313" key="2">
    <source>
        <dbReference type="Proteomes" id="UP000092164"/>
    </source>
</evidence>
<dbReference type="KEGG" id="mart:BTR34_15300"/>